<dbReference type="PANTHER" id="PTHR46124">
    <property type="entry name" value="D-AMINOACYL-TRNA DEACYLASE"/>
    <property type="match status" value="1"/>
</dbReference>
<dbReference type="EC" id="3.1.21.-" evidence="4"/>
<dbReference type="OrthoDB" id="9810005at2"/>
<dbReference type="STRING" id="36849.OXPF_33350"/>
<dbReference type="InterPro" id="IPR001130">
    <property type="entry name" value="TatD-like"/>
</dbReference>
<dbReference type="EMBL" id="LKET01000043">
    <property type="protein sequence ID" value="KPU43085.1"/>
    <property type="molecule type" value="Genomic_DNA"/>
</dbReference>
<dbReference type="GO" id="GO:0004536">
    <property type="term" value="F:DNA nuclease activity"/>
    <property type="evidence" value="ECO:0007669"/>
    <property type="project" value="InterPro"/>
</dbReference>
<dbReference type="RefSeq" id="WP_054876331.1">
    <property type="nucleotide sequence ID" value="NZ_LKET01000043.1"/>
</dbReference>
<dbReference type="GO" id="GO:0016788">
    <property type="term" value="F:hydrolase activity, acting on ester bonds"/>
    <property type="evidence" value="ECO:0007669"/>
    <property type="project" value="InterPro"/>
</dbReference>
<feature type="binding site" evidence="3">
    <location>
        <position position="128"/>
    </location>
    <ligand>
        <name>a divalent metal cation</name>
        <dbReference type="ChEBI" id="CHEBI:60240"/>
        <label>2</label>
    </ligand>
</feature>
<keyword evidence="5" id="KW-1185">Reference proteome</keyword>
<feature type="binding site" evidence="3">
    <location>
        <position position="92"/>
    </location>
    <ligand>
        <name>a divalent metal cation</name>
        <dbReference type="ChEBI" id="CHEBI:60240"/>
        <label>1</label>
    </ligand>
</feature>
<evidence type="ECO:0000256" key="3">
    <source>
        <dbReference type="PIRSR" id="PIRSR005902-1"/>
    </source>
</evidence>
<evidence type="ECO:0000313" key="5">
    <source>
        <dbReference type="Proteomes" id="UP000050326"/>
    </source>
</evidence>
<evidence type="ECO:0000256" key="2">
    <source>
        <dbReference type="ARBA" id="ARBA00022801"/>
    </source>
</evidence>
<dbReference type="SUPFAM" id="SSF51556">
    <property type="entry name" value="Metallo-dependent hydrolases"/>
    <property type="match status" value="1"/>
</dbReference>
<dbReference type="PROSITE" id="PS01091">
    <property type="entry name" value="TATD_3"/>
    <property type="match status" value="1"/>
</dbReference>
<dbReference type="InterPro" id="IPR018228">
    <property type="entry name" value="DNase_TatD-rel_CS"/>
</dbReference>
<name>A0A0P8WXK9_9CLOT</name>
<dbReference type="PANTHER" id="PTHR46124:SF2">
    <property type="entry name" value="D-AMINOACYL-TRNA DEACYLASE"/>
    <property type="match status" value="1"/>
</dbReference>
<dbReference type="PIRSF" id="PIRSF005902">
    <property type="entry name" value="DNase_TatD"/>
    <property type="match status" value="1"/>
</dbReference>
<evidence type="ECO:0000256" key="1">
    <source>
        <dbReference type="ARBA" id="ARBA00022723"/>
    </source>
</evidence>
<proteinExistence type="predicted"/>
<dbReference type="AlphaFoldDB" id="A0A0P8WXK9"/>
<reference evidence="4 5" key="1">
    <citation type="submission" date="2015-09" db="EMBL/GenBank/DDBJ databases">
        <title>Genome sequence of Oxobacter pfennigii DSM 3222.</title>
        <authorList>
            <person name="Poehlein A."/>
            <person name="Bengelsdorf F.R."/>
            <person name="Schiel-Bengelsdorf B."/>
            <person name="Duerre P."/>
            <person name="Daniel R."/>
        </authorList>
    </citation>
    <scope>NUCLEOTIDE SEQUENCE [LARGE SCALE GENOMIC DNA]</scope>
    <source>
        <strain evidence="4 5">DSM 3222</strain>
    </source>
</reference>
<dbReference type="InterPro" id="IPR032466">
    <property type="entry name" value="Metal_Hydrolase"/>
</dbReference>
<evidence type="ECO:0000313" key="4">
    <source>
        <dbReference type="EMBL" id="KPU43085.1"/>
    </source>
</evidence>
<dbReference type="GO" id="GO:0046872">
    <property type="term" value="F:metal ion binding"/>
    <property type="evidence" value="ECO:0007669"/>
    <property type="project" value="UniProtKB-KW"/>
</dbReference>
<accession>A0A0P8WXK9</accession>
<dbReference type="InterPro" id="IPR015991">
    <property type="entry name" value="TatD/YcfH-like"/>
</dbReference>
<dbReference type="Pfam" id="PF01026">
    <property type="entry name" value="TatD_DNase"/>
    <property type="match status" value="1"/>
</dbReference>
<protein>
    <submittedName>
        <fullName evidence="4">Putative deoxyribonuclease YcfH</fullName>
        <ecNumber evidence="4">3.1.21.-</ecNumber>
    </submittedName>
</protein>
<keyword evidence="2 4" id="KW-0378">Hydrolase</keyword>
<comment type="caution">
    <text evidence="4">The sequence shown here is derived from an EMBL/GenBank/DDBJ whole genome shotgun (WGS) entry which is preliminary data.</text>
</comment>
<dbReference type="NCBIfam" id="TIGR00010">
    <property type="entry name" value="YchF/TatD family DNA exonuclease"/>
    <property type="match status" value="1"/>
</dbReference>
<gene>
    <name evidence="4" type="primary">ycfH</name>
    <name evidence="4" type="ORF">OXPF_33350</name>
</gene>
<feature type="binding site" evidence="3">
    <location>
        <position position="6"/>
    </location>
    <ligand>
        <name>a divalent metal cation</name>
        <dbReference type="ChEBI" id="CHEBI:60240"/>
        <label>1</label>
    </ligand>
</feature>
<sequence length="255" mass="28989">MIFDSHAHYDDEAFDADRDQVLKEVKESKVSYIVNAGSSIESSKRGIELSGKYDFIYAAVGIHPHDAKNFDKKSIEVLKDLAAFPKVVAIGEIGLDYYYDFSYKEDQIKAFEEQIKLGLELNLPIIVHDRDAHSDTFEIIKKYIKDGLKGIIHCYSGSAEMAVQYTKLGFYIGLGGVITFKNAVKSLEVLKNIPQDKILIETDCPYLTPVPHRGKRNDSRYLKYVVDKAAEVLAMDREEFIKLTCENGKRIFNMK</sequence>
<dbReference type="Proteomes" id="UP000050326">
    <property type="component" value="Unassembled WGS sequence"/>
</dbReference>
<organism evidence="4 5">
    <name type="scientific">Oxobacter pfennigii</name>
    <dbReference type="NCBI Taxonomy" id="36849"/>
    <lineage>
        <taxon>Bacteria</taxon>
        <taxon>Bacillati</taxon>
        <taxon>Bacillota</taxon>
        <taxon>Clostridia</taxon>
        <taxon>Eubacteriales</taxon>
        <taxon>Clostridiaceae</taxon>
        <taxon>Oxobacter</taxon>
    </lineage>
</organism>
<feature type="binding site" evidence="3">
    <location>
        <position position="153"/>
    </location>
    <ligand>
        <name>a divalent metal cation</name>
        <dbReference type="ChEBI" id="CHEBI:60240"/>
        <label>2</label>
    </ligand>
</feature>
<feature type="binding site" evidence="3">
    <location>
        <position position="203"/>
    </location>
    <ligand>
        <name>a divalent metal cation</name>
        <dbReference type="ChEBI" id="CHEBI:60240"/>
        <label>1</label>
    </ligand>
</feature>
<dbReference type="FunFam" id="3.20.20.140:FF:000005">
    <property type="entry name" value="TatD family hydrolase"/>
    <property type="match status" value="1"/>
</dbReference>
<dbReference type="Gene3D" id="3.20.20.140">
    <property type="entry name" value="Metal-dependent hydrolases"/>
    <property type="match status" value="1"/>
</dbReference>
<dbReference type="CDD" id="cd01310">
    <property type="entry name" value="TatD_DNAse"/>
    <property type="match status" value="1"/>
</dbReference>
<keyword evidence="1 3" id="KW-0479">Metal-binding</keyword>
<feature type="binding site" evidence="3">
    <location>
        <position position="8"/>
    </location>
    <ligand>
        <name>a divalent metal cation</name>
        <dbReference type="ChEBI" id="CHEBI:60240"/>
        <label>1</label>
    </ligand>
</feature>
<dbReference type="PATRIC" id="fig|36849.3.peg.3530"/>